<reference evidence="13" key="2">
    <citation type="submission" date="2019-04" db="EMBL/GenBank/DDBJ databases">
        <authorList>
            <person name="Pasella M."/>
        </authorList>
    </citation>
    <scope>NUCLEOTIDE SEQUENCE</scope>
    <source>
        <strain evidence="13">HV6547_1</strain>
    </source>
</reference>
<feature type="domain" description="Cytochrome c" evidence="12">
    <location>
        <begin position="25"/>
        <end position="105"/>
    </location>
</feature>
<dbReference type="InterPro" id="IPR023655">
    <property type="entry name" value="Cyt_C6"/>
</dbReference>
<gene>
    <name evidence="11 13" type="primary">petJ</name>
</gene>
<dbReference type="InterPro" id="IPR036909">
    <property type="entry name" value="Cyt_c-like_dom_sf"/>
</dbReference>
<protein>
    <recommendedName>
        <fullName evidence="11">Cytochrome c6</fullName>
    </recommendedName>
    <alternativeName>
        <fullName evidence="11">Cytochrome c-553</fullName>
    </alternativeName>
    <alternativeName>
        <fullName evidence="11">Cytochrome c553</fullName>
    </alternativeName>
    <alternativeName>
        <fullName evidence="11">Soluble cytochrome f</fullName>
    </alternativeName>
</protein>
<dbReference type="HAMAP" id="MF_00594">
    <property type="entry name" value="Cytc_PetJ"/>
    <property type="match status" value="1"/>
</dbReference>
<evidence type="ECO:0000256" key="3">
    <source>
        <dbReference type="ARBA" id="ARBA00009650"/>
    </source>
</evidence>
<feature type="binding site" description="covalent" evidence="11">
    <location>
        <position position="41"/>
    </location>
    <ligand>
        <name>heme c</name>
        <dbReference type="ChEBI" id="CHEBI:61717"/>
    </ligand>
</feature>
<evidence type="ECO:0000259" key="12">
    <source>
        <dbReference type="PROSITE" id="PS51007"/>
    </source>
</evidence>
<evidence type="ECO:0000256" key="4">
    <source>
        <dbReference type="ARBA" id="ARBA00022448"/>
    </source>
</evidence>
<dbReference type="GO" id="GO:0020037">
    <property type="term" value="F:heme binding"/>
    <property type="evidence" value="ECO:0007669"/>
    <property type="project" value="InterPro"/>
</dbReference>
<dbReference type="GO" id="GO:0015979">
    <property type="term" value="P:photosynthesis"/>
    <property type="evidence" value="ECO:0007669"/>
    <property type="project" value="UniProtKB-UniRule"/>
</dbReference>
<reference evidence="13" key="1">
    <citation type="journal article" date="2019" name="Mol. Phylogenet. Evol.">
        <title>Morphological evolution and classification of the red algal order Ceramiales inferred using plastid phylogenomics.</title>
        <authorList>
            <person name="Diaz-Tapia P."/>
            <person name="Pasella M.M."/>
            <person name="Verbruggen H."/>
            <person name="Maggs C.A."/>
        </authorList>
    </citation>
    <scope>NUCLEOTIDE SEQUENCE</scope>
    <source>
        <strain evidence="13">HV6547_1</strain>
    </source>
</reference>
<feature type="binding site" description="axial binding residue" evidence="11">
    <location>
        <position position="42"/>
    </location>
    <ligand>
        <name>heme c</name>
        <dbReference type="ChEBI" id="CHEBI:61717"/>
    </ligand>
    <ligandPart>
        <name>Fe</name>
        <dbReference type="ChEBI" id="CHEBI:18248"/>
    </ligandPart>
</feature>
<dbReference type="GO" id="GO:0005506">
    <property type="term" value="F:iron ion binding"/>
    <property type="evidence" value="ECO:0007669"/>
    <property type="project" value="InterPro"/>
</dbReference>
<comment type="similarity">
    <text evidence="3 11">Belongs to the cytochrome c family. PetJ subfamily.</text>
</comment>
<name>A0A4D6WNP8_9FLOR</name>
<comment type="PTM">
    <text evidence="11">Binds 1 heme c group per subunit.</text>
</comment>
<evidence type="ECO:0000256" key="10">
    <source>
        <dbReference type="ARBA" id="ARBA00023078"/>
    </source>
</evidence>
<dbReference type="GO" id="GO:0009055">
    <property type="term" value="F:electron transfer activity"/>
    <property type="evidence" value="ECO:0007669"/>
    <property type="project" value="UniProtKB-UniRule"/>
</dbReference>
<accession>A0A4D6WNP8</accession>
<evidence type="ECO:0000256" key="1">
    <source>
        <dbReference type="ARBA" id="ARBA00002347"/>
    </source>
</evidence>
<evidence type="ECO:0000256" key="5">
    <source>
        <dbReference type="ARBA" id="ARBA00022531"/>
    </source>
</evidence>
<dbReference type="AlphaFoldDB" id="A0A4D6WNP8"/>
<keyword evidence="4 11" id="KW-0813">Transport</keyword>
<sequence precursor="true">MRLLFSLFLLFNCISLSNSSIAIAANIEEGEKIFTANCAACHAGGNNVIMPAKTLKIEALEEYGMDSIQAIKNQVTNGKNAMPAFQGRLNGDDIDNVANYVLSQSKSGWGDED</sequence>
<evidence type="ECO:0000256" key="7">
    <source>
        <dbReference type="ARBA" id="ARBA00022723"/>
    </source>
</evidence>
<keyword evidence="7 11" id="KW-0479">Metal-binding</keyword>
<proteinExistence type="inferred from homology"/>
<dbReference type="NCBIfam" id="NF045930">
    <property type="entry name" value="Cytc6PetJCyano"/>
    <property type="match status" value="1"/>
</dbReference>
<keyword evidence="5 11" id="KW-0602">Photosynthesis</keyword>
<evidence type="ECO:0000256" key="2">
    <source>
        <dbReference type="ARBA" id="ARBA00004456"/>
    </source>
</evidence>
<feature type="chain" id="PRO_5020046391" description="Cytochrome c6" evidence="11">
    <location>
        <begin position="20"/>
        <end position="113"/>
    </location>
</feature>
<dbReference type="PANTHER" id="PTHR34688:SF2">
    <property type="entry name" value="CYTOCHROME C6, CHLOROPLASTIC"/>
    <property type="match status" value="1"/>
</dbReference>
<evidence type="ECO:0000256" key="9">
    <source>
        <dbReference type="ARBA" id="ARBA00023004"/>
    </source>
</evidence>
<dbReference type="GO" id="GO:0009543">
    <property type="term" value="C:chloroplast thylakoid lumen"/>
    <property type="evidence" value="ECO:0007669"/>
    <property type="project" value="UniProtKB-SubCell"/>
</dbReference>
<feature type="signal peptide" evidence="11">
    <location>
        <begin position="1"/>
        <end position="19"/>
    </location>
</feature>
<evidence type="ECO:0000313" key="13">
    <source>
        <dbReference type="EMBL" id="QCI05123.1"/>
    </source>
</evidence>
<feature type="binding site" description="axial binding residue" evidence="11">
    <location>
        <position position="82"/>
    </location>
    <ligand>
        <name>heme c</name>
        <dbReference type="ChEBI" id="CHEBI:61717"/>
    </ligand>
    <ligandPart>
        <name>Fe</name>
        <dbReference type="ChEBI" id="CHEBI:18248"/>
    </ligandPart>
</feature>
<dbReference type="FunFam" id="1.10.760.10:FF:000038">
    <property type="entry name" value="Cytochrome c6"/>
    <property type="match status" value="1"/>
</dbReference>
<dbReference type="InterPro" id="IPR008168">
    <property type="entry name" value="Cyt_C_IC"/>
</dbReference>
<dbReference type="PRINTS" id="PR00605">
    <property type="entry name" value="CYTCHROMECIC"/>
</dbReference>
<dbReference type="PANTHER" id="PTHR34688">
    <property type="entry name" value="CYTOCHROME C6, CHLOROPLASTIC"/>
    <property type="match status" value="1"/>
</dbReference>
<organism evidence="13">
    <name type="scientific">Centroceras clavulatum</name>
    <dbReference type="NCBI Taxonomy" id="159503"/>
    <lineage>
        <taxon>Eukaryota</taxon>
        <taxon>Rhodophyta</taxon>
        <taxon>Florideophyceae</taxon>
        <taxon>Rhodymeniophycidae</taxon>
        <taxon>Ceramiales</taxon>
        <taxon>Ceramiaceae</taxon>
        <taxon>Centroceras</taxon>
    </lineage>
</organism>
<feature type="binding site" description="covalent" evidence="11">
    <location>
        <position position="38"/>
    </location>
    <ligand>
        <name>heme c</name>
        <dbReference type="ChEBI" id="CHEBI:61717"/>
    </ligand>
</feature>
<dbReference type="Pfam" id="PF13442">
    <property type="entry name" value="Cytochrome_CBB3"/>
    <property type="match status" value="1"/>
</dbReference>
<geneLocation type="plastid" evidence="13"/>
<keyword evidence="13" id="KW-0934">Plastid</keyword>
<keyword evidence="10 11" id="KW-0793">Thylakoid</keyword>
<keyword evidence="11" id="KW-0732">Signal</keyword>
<comment type="function">
    <text evidence="1 11">Functions as an electron carrier between membrane-bound cytochrome b6-f and photosystem I in oxygenic photosynthesis.</text>
</comment>
<keyword evidence="9 11" id="KW-0408">Iron</keyword>
<comment type="subcellular location">
    <subcellularLocation>
        <location evidence="11">Cellular thylakoid lumen</location>
    </subcellularLocation>
    <subcellularLocation>
        <location evidence="2">Plastid</location>
        <location evidence="2">Chloroplast thylakoid lumen</location>
    </subcellularLocation>
</comment>
<keyword evidence="8 11" id="KW-0249">Electron transport</keyword>
<comment type="subunit">
    <text evidence="11">Monomer.</text>
</comment>
<dbReference type="Gene3D" id="1.10.760.10">
    <property type="entry name" value="Cytochrome c-like domain"/>
    <property type="match status" value="1"/>
</dbReference>
<keyword evidence="6 11" id="KW-0349">Heme</keyword>
<evidence type="ECO:0000256" key="8">
    <source>
        <dbReference type="ARBA" id="ARBA00022982"/>
    </source>
</evidence>
<evidence type="ECO:0000256" key="6">
    <source>
        <dbReference type="ARBA" id="ARBA00022617"/>
    </source>
</evidence>
<dbReference type="InterPro" id="IPR009056">
    <property type="entry name" value="Cyt_c-like_dom"/>
</dbReference>
<dbReference type="PROSITE" id="PS51007">
    <property type="entry name" value="CYTC"/>
    <property type="match status" value="1"/>
</dbReference>
<dbReference type="SUPFAM" id="SSF46626">
    <property type="entry name" value="Cytochrome c"/>
    <property type="match status" value="1"/>
</dbReference>
<dbReference type="EMBL" id="MK814617">
    <property type="protein sequence ID" value="QCI05123.1"/>
    <property type="molecule type" value="Genomic_DNA"/>
</dbReference>
<evidence type="ECO:0000256" key="11">
    <source>
        <dbReference type="HAMAP-Rule" id="MF_00594"/>
    </source>
</evidence>